<name>A0A4Q2EG43_9ACTN</name>
<evidence type="ECO:0000313" key="2">
    <source>
        <dbReference type="EMBL" id="RXW31973.1"/>
    </source>
</evidence>
<dbReference type="InterPro" id="IPR026001">
    <property type="entry name" value="Abi-like_C"/>
</dbReference>
<sequence length="289" mass="31346">MASRTARATAGQNGTMSSTLLTDEVGAAIAGFFFAGDGPRHMTLTRCFTSCGLSDVDPYNPAEGVPNKEQRVLTVCRAARGRPGDVGDTLLDQLLTALRVHGTFTDTSPQVIERVQTLRRALMAQSATLDDEGRLLRSNPIDLGTGGRPALDEQLSRLRHNVEDSSVLLGGAKELLESICKLVLEEQSMLPDRRADFDELLALALDRLQLQPHLVDVTIPGGKQVRAIYQSAKTTASTINELRNLQGTGHGRTLPPGISRETGRYVIREATHVAELLLSTHDRQMGRST</sequence>
<dbReference type="AlphaFoldDB" id="A0A4Q2EG43"/>
<keyword evidence="3" id="KW-1185">Reference proteome</keyword>
<dbReference type="Pfam" id="PF14355">
    <property type="entry name" value="Abi_C"/>
    <property type="match status" value="1"/>
</dbReference>
<comment type="caution">
    <text evidence="2">The sequence shown here is derived from an EMBL/GenBank/DDBJ whole genome shotgun (WGS) entry which is preliminary data.</text>
</comment>
<organism evidence="2 3">
    <name type="scientific">Propioniciclava flava</name>
    <dbReference type="NCBI Taxonomy" id="2072026"/>
    <lineage>
        <taxon>Bacteria</taxon>
        <taxon>Bacillati</taxon>
        <taxon>Actinomycetota</taxon>
        <taxon>Actinomycetes</taxon>
        <taxon>Propionibacteriales</taxon>
        <taxon>Propionibacteriaceae</taxon>
        <taxon>Propioniciclava</taxon>
    </lineage>
</organism>
<evidence type="ECO:0000259" key="1">
    <source>
        <dbReference type="Pfam" id="PF14355"/>
    </source>
</evidence>
<accession>A0A4Q2EG43</accession>
<evidence type="ECO:0000313" key="3">
    <source>
        <dbReference type="Proteomes" id="UP000290624"/>
    </source>
</evidence>
<proteinExistence type="predicted"/>
<reference evidence="2 3" key="1">
    <citation type="submission" date="2018-01" db="EMBL/GenBank/DDBJ databases">
        <title>Lactibacter flavus gen. nov., sp. nov., a novel bacterium of the family Propionibacteriaceae isolated from raw milk and dairy products.</title>
        <authorList>
            <person name="Wenning M."/>
            <person name="Breitenwieser F."/>
            <person name="Huptas C."/>
            <person name="von Neubeck M."/>
            <person name="Busse H.-J."/>
            <person name="Scherer S."/>
        </authorList>
    </citation>
    <scope>NUCLEOTIDE SEQUENCE [LARGE SCALE GENOMIC DNA]</scope>
    <source>
        <strain evidence="2 3">VG341</strain>
    </source>
</reference>
<dbReference type="OrthoDB" id="5139861at2"/>
<dbReference type="EMBL" id="PPCV01000005">
    <property type="protein sequence ID" value="RXW31973.1"/>
    <property type="molecule type" value="Genomic_DNA"/>
</dbReference>
<protein>
    <recommendedName>
        <fullName evidence="1">Abortive infection protein-like C-terminal domain-containing protein</fullName>
    </recommendedName>
</protein>
<dbReference type="Proteomes" id="UP000290624">
    <property type="component" value="Unassembled WGS sequence"/>
</dbReference>
<feature type="domain" description="Abortive infection protein-like C-terminal" evidence="1">
    <location>
        <begin position="199"/>
        <end position="278"/>
    </location>
</feature>
<gene>
    <name evidence="2" type="ORF">C1706_07940</name>
</gene>